<dbReference type="PROSITE" id="PS50105">
    <property type="entry name" value="SAM_DOMAIN"/>
    <property type="match status" value="1"/>
</dbReference>
<accession>A0AAJ8M2G9</accession>
<dbReference type="InterPro" id="IPR029458">
    <property type="entry name" value="Ras-bd_By2"/>
</dbReference>
<dbReference type="GO" id="GO:0005524">
    <property type="term" value="F:ATP binding"/>
    <property type="evidence" value="ECO:0007669"/>
    <property type="project" value="UniProtKB-UniRule"/>
</dbReference>
<feature type="region of interest" description="Disordered" evidence="11">
    <location>
        <begin position="144"/>
        <end position="175"/>
    </location>
</feature>
<dbReference type="InterPro" id="IPR013761">
    <property type="entry name" value="SAM/pointed_sf"/>
</dbReference>
<dbReference type="Gene3D" id="3.10.20.90">
    <property type="entry name" value="Phosphatidylinositol 3-kinase Catalytic Subunit, Chain A, domain 1"/>
    <property type="match status" value="1"/>
</dbReference>
<feature type="domain" description="Protein kinase" evidence="12">
    <location>
        <begin position="804"/>
        <end position="1068"/>
    </location>
</feature>
<feature type="compositionally biased region" description="Polar residues" evidence="11">
    <location>
        <begin position="663"/>
        <end position="674"/>
    </location>
</feature>
<dbReference type="Pfam" id="PF00069">
    <property type="entry name" value="Pkinase"/>
    <property type="match status" value="1"/>
</dbReference>
<feature type="binding site" evidence="10">
    <location>
        <position position="833"/>
    </location>
    <ligand>
        <name>ATP</name>
        <dbReference type="ChEBI" id="CHEBI:30616"/>
    </ligand>
</feature>
<feature type="region of interest" description="Disordered" evidence="11">
    <location>
        <begin position="197"/>
        <end position="327"/>
    </location>
</feature>
<evidence type="ECO:0000256" key="10">
    <source>
        <dbReference type="PROSITE-ProRule" id="PRU10141"/>
    </source>
</evidence>
<dbReference type="InterPro" id="IPR017441">
    <property type="entry name" value="Protein_kinase_ATP_BS"/>
</dbReference>
<sequence length="1115" mass="121353">MITQDRLHRPPSPALSRSSGYRIRPVTPPLLKPPQGQPFSTYLDQWEAEQISEFLELFKCGQHFYAFEKNNISGKILLDLDATNLKEMGISKIGERMKLMGGIKDLRRRASESGFTNSASVSPSVFSDERLDYVSVPMNRGRIEPVRSVKSSPSATNVEKRTAVSRPPPLDLQHYSSSKKLPQAYQNTALQSHSDLRTPVQQNTHLPHSQSTVPHPNAQSSHINLRAPPQRDTGRRSPNRPATAQTQTSPTRSKFTSHSLPKHPSLTDRHPFAVPKQDDQPKRSNTAESSSSVSHSQSIPSTVDRFGPRAKTGAAGGPSGSGPAPSLEDLRRQLVKFVSGEDGTIRTVNVSQVTTGVEILERALKKFGKWGTGMQANLDTESEDGSDASLEIDGWGVYVESNPSDDAKPLSENSLLKMCLAHRDGTEVRDRNLFLHRTRNKSQRRKNIHEFFGDIPPPPMSPSSPTIFTGPRLGIVQDSKPSITPVDRLAPNPLYSSSNKHTNRASMISVMSGLGAYVSPDIIPSPTAARSSSGSVFANRKKSMYNFFGHRPPSELISNHLADYFPSAKKSDVEKARHSMLRLSSGANAFKKALPLTENNAAQNNRLTPLSATSSQPPSLPPFEPSQDSLADSLQAYSSPPPPQRPSSRPKSNANLRSRRDSNGSARSRMSTLSHFRRNRDRSDTASLLTVDEITAEVENRRASTIVAEQSNDTRDGVSAGDGSQLPSTPIDVKSGEEPASAIAKKTANQDESGEDEFDSSEEEGSTEDENEESDREGSDSSVDDAAEQGKAYTSTGSKRIIKWIKGALIGAGSFGSVYLGMDAQSGLLMAVKQVELFTGSQKNDERKKSMLDALEREIELLKELQHDNIVQYLDSSVDTSHLNIFLEYVPGGSVAALLNNYGAFEEALVRNFVRQIVTGLNYLHERGIIHRDIKGANILVDNKGGIKISDFGISKKMENNLMTGIRANRPSLQGSVFWMAPEVVKQTSYTSKADIWSVGCLVVEMLTGTHPWADLTQMQAIFRIGSSARPTMPSDISSEAADFLQKTFEIDHTKRPTAGQLLAHSFIGLTQPVKESGHKGSGGGKQGQQISMMLGASGLGAGLGLGGGMTAMNV</sequence>
<dbReference type="PROSITE" id="PS00107">
    <property type="entry name" value="PROTEIN_KINASE_ATP"/>
    <property type="match status" value="1"/>
</dbReference>
<reference evidence="14" key="2">
    <citation type="journal article" date="2022" name="Elife">
        <title>Obligate sexual reproduction of a homothallic fungus closely related to the Cryptococcus pathogenic species complex.</title>
        <authorList>
            <person name="Passer A.R."/>
            <person name="Clancey S.A."/>
            <person name="Shea T."/>
            <person name="David-Palma M."/>
            <person name="Averette A.F."/>
            <person name="Boekhout T."/>
            <person name="Porcel B.M."/>
            <person name="Nowrousian M."/>
            <person name="Cuomo C.A."/>
            <person name="Sun S."/>
            <person name="Heitman J."/>
            <person name="Coelho M.A."/>
        </authorList>
    </citation>
    <scope>NUCLEOTIDE SEQUENCE</scope>
    <source>
        <strain evidence="14">CBS 7841</strain>
    </source>
</reference>
<comment type="catalytic activity">
    <reaction evidence="9">
        <text>L-seryl-[protein] + ATP = O-phospho-L-seryl-[protein] + ADP + H(+)</text>
        <dbReference type="Rhea" id="RHEA:17989"/>
        <dbReference type="Rhea" id="RHEA-COMP:9863"/>
        <dbReference type="Rhea" id="RHEA-COMP:11604"/>
        <dbReference type="ChEBI" id="CHEBI:15378"/>
        <dbReference type="ChEBI" id="CHEBI:29999"/>
        <dbReference type="ChEBI" id="CHEBI:30616"/>
        <dbReference type="ChEBI" id="CHEBI:83421"/>
        <dbReference type="ChEBI" id="CHEBI:456216"/>
        <dbReference type="EC" id="2.7.11.25"/>
    </reaction>
</comment>
<dbReference type="FunFam" id="1.10.510.10:FF:000334">
    <property type="entry name" value="Serine/threonine-protein kinase STE11"/>
    <property type="match status" value="1"/>
</dbReference>
<dbReference type="EC" id="2.7.11.25" evidence="2"/>
<dbReference type="PROSITE" id="PS50011">
    <property type="entry name" value="PROTEIN_KINASE_DOM"/>
    <property type="match status" value="1"/>
</dbReference>
<reference evidence="14" key="3">
    <citation type="submission" date="2024-01" db="EMBL/GenBank/DDBJ databases">
        <authorList>
            <person name="Coelho M.A."/>
            <person name="David-Palma M."/>
            <person name="Shea T."/>
            <person name="Sun S."/>
            <person name="Cuomo C.A."/>
            <person name="Heitman J."/>
        </authorList>
    </citation>
    <scope>NUCLEOTIDE SEQUENCE</scope>
    <source>
        <strain evidence="14">CBS 7841</strain>
    </source>
</reference>
<feature type="domain" description="SAM" evidence="13">
    <location>
        <begin position="46"/>
        <end position="109"/>
    </location>
</feature>
<gene>
    <name evidence="14" type="ORF">L203_105411</name>
</gene>
<organism evidence="14 15">
    <name type="scientific">Cryptococcus depauperatus CBS 7841</name>
    <dbReference type="NCBI Taxonomy" id="1295531"/>
    <lineage>
        <taxon>Eukaryota</taxon>
        <taxon>Fungi</taxon>
        <taxon>Dikarya</taxon>
        <taxon>Basidiomycota</taxon>
        <taxon>Agaricomycotina</taxon>
        <taxon>Tremellomycetes</taxon>
        <taxon>Tremellales</taxon>
        <taxon>Cryptococcaceae</taxon>
        <taxon>Cryptococcus</taxon>
    </lineage>
</organism>
<evidence type="ECO:0000256" key="6">
    <source>
        <dbReference type="ARBA" id="ARBA00022777"/>
    </source>
</evidence>
<evidence type="ECO:0000256" key="7">
    <source>
        <dbReference type="ARBA" id="ARBA00022840"/>
    </source>
</evidence>
<keyword evidence="5 10" id="KW-0547">Nucleotide-binding</keyword>
<evidence type="ECO:0000259" key="12">
    <source>
        <dbReference type="PROSITE" id="PS50011"/>
    </source>
</evidence>
<proteinExistence type="inferred from homology"/>
<dbReference type="Gene3D" id="1.10.150.50">
    <property type="entry name" value="Transcription Factor, Ets-1"/>
    <property type="match status" value="1"/>
</dbReference>
<dbReference type="Pfam" id="PF00536">
    <property type="entry name" value="SAM_1"/>
    <property type="match status" value="1"/>
</dbReference>
<evidence type="ECO:0000256" key="2">
    <source>
        <dbReference type="ARBA" id="ARBA00012406"/>
    </source>
</evidence>
<comment type="similarity">
    <text evidence="1">Belongs to the protein kinase superfamily. STE Ser/Thr protein kinase family. MAP kinase kinase kinase subfamily.</text>
</comment>
<dbReference type="InterPro" id="IPR011009">
    <property type="entry name" value="Kinase-like_dom_sf"/>
</dbReference>
<keyword evidence="4" id="KW-0808">Transferase</keyword>
<feature type="compositionally biased region" description="Polar residues" evidence="11">
    <location>
        <begin position="240"/>
        <end position="259"/>
    </location>
</feature>
<dbReference type="Pfam" id="PF14847">
    <property type="entry name" value="Ras_bdg_2"/>
    <property type="match status" value="1"/>
</dbReference>
<dbReference type="SMART" id="SM00454">
    <property type="entry name" value="SAM"/>
    <property type="match status" value="1"/>
</dbReference>
<dbReference type="FunFam" id="3.30.200.20:FF:000387">
    <property type="entry name" value="Serine/threonine-protein kinase STE11"/>
    <property type="match status" value="1"/>
</dbReference>
<dbReference type="SMART" id="SM00220">
    <property type="entry name" value="S_TKc"/>
    <property type="match status" value="1"/>
</dbReference>
<dbReference type="InterPro" id="IPR008271">
    <property type="entry name" value="Ser/Thr_kinase_AS"/>
</dbReference>
<dbReference type="GO" id="GO:0004709">
    <property type="term" value="F:MAP kinase kinase kinase activity"/>
    <property type="evidence" value="ECO:0007669"/>
    <property type="project" value="UniProtKB-EC"/>
</dbReference>
<evidence type="ECO:0000256" key="8">
    <source>
        <dbReference type="ARBA" id="ARBA00047559"/>
    </source>
</evidence>
<dbReference type="CDD" id="cd09534">
    <property type="entry name" value="SAM_Ste11_fungal"/>
    <property type="match status" value="1"/>
</dbReference>
<keyword evidence="6" id="KW-0418">Kinase</keyword>
<evidence type="ECO:0000256" key="3">
    <source>
        <dbReference type="ARBA" id="ARBA00022527"/>
    </source>
</evidence>
<keyword evidence="3" id="KW-0723">Serine/threonine-protein kinase</keyword>
<dbReference type="PANTHER" id="PTHR11584:SF369">
    <property type="entry name" value="MITOGEN-ACTIVATED PROTEIN KINASE KINASE KINASE 19-RELATED"/>
    <property type="match status" value="1"/>
</dbReference>
<dbReference type="Proteomes" id="UP000094043">
    <property type="component" value="Chromosome 7"/>
</dbReference>
<dbReference type="SMART" id="SM01304">
    <property type="entry name" value="Ras_bdg_2"/>
    <property type="match status" value="1"/>
</dbReference>
<feature type="compositionally biased region" description="Polar residues" evidence="11">
    <location>
        <begin position="197"/>
        <end position="223"/>
    </location>
</feature>
<evidence type="ECO:0000256" key="4">
    <source>
        <dbReference type="ARBA" id="ARBA00022679"/>
    </source>
</evidence>
<feature type="compositionally biased region" description="Acidic residues" evidence="11">
    <location>
        <begin position="752"/>
        <end position="775"/>
    </location>
</feature>
<feature type="compositionally biased region" description="Low complexity" evidence="11">
    <location>
        <begin position="283"/>
        <end position="301"/>
    </location>
</feature>
<dbReference type="PANTHER" id="PTHR11584">
    <property type="entry name" value="SERINE/THREONINE PROTEIN KINASE"/>
    <property type="match status" value="1"/>
</dbReference>
<dbReference type="InterPro" id="IPR001660">
    <property type="entry name" value="SAM"/>
</dbReference>
<reference evidence="14" key="1">
    <citation type="submission" date="2016-06" db="EMBL/GenBank/DDBJ databases">
        <authorList>
            <person name="Cuomo C."/>
            <person name="Litvintseva A."/>
            <person name="Heitman J."/>
            <person name="Chen Y."/>
            <person name="Sun S."/>
            <person name="Springer D."/>
            <person name="Dromer F."/>
            <person name="Young S."/>
            <person name="Zeng Q."/>
            <person name="Chapman S."/>
            <person name="Gujja S."/>
            <person name="Saif S."/>
            <person name="Birren B."/>
        </authorList>
    </citation>
    <scope>NUCLEOTIDE SEQUENCE</scope>
    <source>
        <strain evidence="14">CBS 7841</strain>
    </source>
</reference>
<dbReference type="SUPFAM" id="SSF47769">
    <property type="entry name" value="SAM/Pointed domain"/>
    <property type="match status" value="1"/>
</dbReference>
<evidence type="ECO:0000313" key="14">
    <source>
        <dbReference type="EMBL" id="WVN90175.1"/>
    </source>
</evidence>
<dbReference type="InterPro" id="IPR000719">
    <property type="entry name" value="Prot_kinase_dom"/>
</dbReference>
<name>A0AAJ8M2G9_9TREE</name>
<keyword evidence="15" id="KW-1185">Reference proteome</keyword>
<evidence type="ECO:0000313" key="15">
    <source>
        <dbReference type="Proteomes" id="UP000094043"/>
    </source>
</evidence>
<feature type="compositionally biased region" description="Polar residues" evidence="11">
    <location>
        <begin position="626"/>
        <end position="637"/>
    </location>
</feature>
<dbReference type="KEGG" id="cdep:91089620"/>
<feature type="compositionally biased region" description="Polar residues" evidence="11">
    <location>
        <begin position="608"/>
        <end position="617"/>
    </location>
</feature>
<feature type="region of interest" description="Disordered" evidence="11">
    <location>
        <begin position="704"/>
        <end position="792"/>
    </location>
</feature>
<dbReference type="AlphaFoldDB" id="A0AAJ8M2G9"/>
<comment type="catalytic activity">
    <reaction evidence="8">
        <text>L-threonyl-[protein] + ATP = O-phospho-L-threonyl-[protein] + ADP + H(+)</text>
        <dbReference type="Rhea" id="RHEA:46608"/>
        <dbReference type="Rhea" id="RHEA-COMP:11060"/>
        <dbReference type="Rhea" id="RHEA-COMP:11605"/>
        <dbReference type="ChEBI" id="CHEBI:15378"/>
        <dbReference type="ChEBI" id="CHEBI:30013"/>
        <dbReference type="ChEBI" id="CHEBI:30616"/>
        <dbReference type="ChEBI" id="CHEBI:61977"/>
        <dbReference type="ChEBI" id="CHEBI:456216"/>
        <dbReference type="EC" id="2.7.11.25"/>
    </reaction>
</comment>
<feature type="region of interest" description="Disordered" evidence="11">
    <location>
        <begin position="608"/>
        <end position="681"/>
    </location>
</feature>
<protein>
    <recommendedName>
        <fullName evidence="2">mitogen-activated protein kinase kinase kinase</fullName>
        <ecNumber evidence="2">2.7.11.25</ecNumber>
    </recommendedName>
</protein>
<keyword evidence="7 10" id="KW-0067">ATP-binding</keyword>
<dbReference type="PROSITE" id="PS00108">
    <property type="entry name" value="PROTEIN_KINASE_ST"/>
    <property type="match status" value="1"/>
</dbReference>
<evidence type="ECO:0000256" key="11">
    <source>
        <dbReference type="SAM" id="MobiDB-lite"/>
    </source>
</evidence>
<dbReference type="Gene3D" id="1.10.510.10">
    <property type="entry name" value="Transferase(Phosphotransferase) domain 1"/>
    <property type="match status" value="1"/>
</dbReference>
<dbReference type="GeneID" id="91089620"/>
<evidence type="ECO:0000256" key="9">
    <source>
        <dbReference type="ARBA" id="ARBA00048329"/>
    </source>
</evidence>
<evidence type="ECO:0000256" key="5">
    <source>
        <dbReference type="ARBA" id="ARBA00022741"/>
    </source>
</evidence>
<evidence type="ECO:0000256" key="1">
    <source>
        <dbReference type="ARBA" id="ARBA00006529"/>
    </source>
</evidence>
<feature type="compositionally biased region" description="Pro residues" evidence="11">
    <location>
        <begin position="26"/>
        <end position="35"/>
    </location>
</feature>
<dbReference type="SUPFAM" id="SSF56112">
    <property type="entry name" value="Protein kinase-like (PK-like)"/>
    <property type="match status" value="1"/>
</dbReference>
<feature type="region of interest" description="Disordered" evidence="11">
    <location>
        <begin position="1"/>
        <end position="35"/>
    </location>
</feature>
<dbReference type="RefSeq" id="XP_066070875.1">
    <property type="nucleotide sequence ID" value="XM_066214778.1"/>
</dbReference>
<evidence type="ECO:0000259" key="13">
    <source>
        <dbReference type="PROSITE" id="PS50105"/>
    </source>
</evidence>
<dbReference type="EMBL" id="CP143790">
    <property type="protein sequence ID" value="WVN90175.1"/>
    <property type="molecule type" value="Genomic_DNA"/>
</dbReference>
<feature type="compositionally biased region" description="Basic and acidic residues" evidence="11">
    <location>
        <begin position="265"/>
        <end position="282"/>
    </location>
</feature>